<evidence type="ECO:0008006" key="5">
    <source>
        <dbReference type="Google" id="ProtNLM"/>
    </source>
</evidence>
<sequence length="277" mass="30213">MRRVAVWALAACLSACAGSTEQNAAGTPSVAQIIEKNAAARGGADAWRKIDSMVWIGHVESGNAPAHFVLATKRPNKTRFEIVAMNRMALRVYDGTQGWKLRPMRRGEGPNVQQYTPEELKFAHDEQVIDGLLIDHEAKGIVIKLEGTDEVDGHKAYRLNVRLPSGATRRVWVDANTFLEMKSEHETHGLLGQPVTVTVYYRDYKAIDAVKLPVVIESSAGAGHVSDKLVIDKVQLNPKLDDGLFERPLVAADRSRSVQVRPDTGPASALPGGAPTH</sequence>
<dbReference type="EMBL" id="CP022759">
    <property type="protein sequence ID" value="AXV81574.1"/>
    <property type="molecule type" value="Genomic_DNA"/>
</dbReference>
<evidence type="ECO:0000313" key="3">
    <source>
        <dbReference type="EMBL" id="AXV81574.1"/>
    </source>
</evidence>
<protein>
    <recommendedName>
        <fullName evidence="5">Outer membrane lipoprotein-sorting protein</fullName>
    </recommendedName>
</protein>
<proteinExistence type="predicted"/>
<name>A0AAD0WG23_RALSL</name>
<dbReference type="Gene3D" id="2.50.20.10">
    <property type="entry name" value="Lipoprotein localisation LolA/LolB/LppX"/>
    <property type="match status" value="1"/>
</dbReference>
<accession>A0AAD0WG23</accession>
<dbReference type="Proteomes" id="UP000261758">
    <property type="component" value="Chromosome"/>
</dbReference>
<dbReference type="AlphaFoldDB" id="A0AAD0WG23"/>
<feature type="region of interest" description="Disordered" evidence="1">
    <location>
        <begin position="255"/>
        <end position="277"/>
    </location>
</feature>
<evidence type="ECO:0000256" key="2">
    <source>
        <dbReference type="SAM" id="SignalP"/>
    </source>
</evidence>
<dbReference type="RefSeq" id="WP_118869467.1">
    <property type="nucleotide sequence ID" value="NZ_CP022759.1"/>
</dbReference>
<organism evidence="3 4">
    <name type="scientific">Ralstonia solanacearum</name>
    <name type="common">Pseudomonas solanacearum</name>
    <dbReference type="NCBI Taxonomy" id="305"/>
    <lineage>
        <taxon>Bacteria</taxon>
        <taxon>Pseudomonadati</taxon>
        <taxon>Pseudomonadota</taxon>
        <taxon>Betaproteobacteria</taxon>
        <taxon>Burkholderiales</taxon>
        <taxon>Burkholderiaceae</taxon>
        <taxon>Ralstonia</taxon>
        <taxon>Ralstonia solanacearum species complex</taxon>
    </lineage>
</organism>
<keyword evidence="2" id="KW-0732">Signal</keyword>
<reference evidence="3 4" key="1">
    <citation type="submission" date="2017-08" db="EMBL/GenBank/DDBJ databases">
        <title>Genome sequences of Ralstonia solanacearum Species Complex (RSSC) isolated from Potato bacterial wilts in Korea.</title>
        <authorList>
            <person name="Cho H."/>
            <person name="Song E.-S."/>
            <person name="Lee Y.K."/>
            <person name="Lee S."/>
            <person name="Lee S.-W."/>
            <person name="Jo A."/>
            <person name="Kim J.-G."/>
            <person name="Hwang I."/>
        </authorList>
    </citation>
    <scope>NUCLEOTIDE SEQUENCE [LARGE SCALE GENOMIC DNA]</scope>
    <source>
        <strain evidence="3 4">T98</strain>
    </source>
</reference>
<evidence type="ECO:0000256" key="1">
    <source>
        <dbReference type="SAM" id="MobiDB-lite"/>
    </source>
</evidence>
<feature type="signal peptide" evidence="2">
    <location>
        <begin position="1"/>
        <end position="24"/>
    </location>
</feature>
<feature type="chain" id="PRO_5042072502" description="Outer membrane lipoprotein-sorting protein" evidence="2">
    <location>
        <begin position="25"/>
        <end position="277"/>
    </location>
</feature>
<gene>
    <name evidence="3" type="ORF">CJO77_08440</name>
</gene>
<evidence type="ECO:0000313" key="4">
    <source>
        <dbReference type="Proteomes" id="UP000261758"/>
    </source>
</evidence>